<dbReference type="SMART" id="SM00842">
    <property type="entry name" value="FtsA"/>
    <property type="match status" value="1"/>
</dbReference>
<dbReference type="Pfam" id="PF14450">
    <property type="entry name" value="FtsA"/>
    <property type="match status" value="1"/>
</dbReference>
<dbReference type="GO" id="GO:0009898">
    <property type="term" value="C:cytoplasmic side of plasma membrane"/>
    <property type="evidence" value="ECO:0007669"/>
    <property type="project" value="UniProtKB-UniRule"/>
</dbReference>
<dbReference type="AlphaFoldDB" id="A0A1G2P1L1"/>
<dbReference type="PANTHER" id="PTHR32432">
    <property type="entry name" value="CELL DIVISION PROTEIN FTSA-RELATED"/>
    <property type="match status" value="1"/>
</dbReference>
<sequence length="392" mass="41845">MSKKTSVGIDLGTYHTKVMVLESALENGKTATKILGTGTAESKGLRHGYIINKTEASKSIQNAVGLAEKMSGLSISKAYVSIGGIGLSSVSSNGATIISRADSEITELDVDKAIETSKSQIPAHYAVNRKILHRIPNMYKIDGKPIVGLRPTGMKGSKLEVKTLFVSAIEQHLEDLTEAVEEAGVEVVDFVASPIAASIVTLKKTQKIAGVVLANIGAETVSIVVYENNIPVSLEVFPYGGTNITNDIALGLKIPLEEAEEIKRGGVVGANYPRRKLEDIVCSRLKDIFELIDGHLRKLGRNSLLPAGIVITGGSSKVASIEDLARASLGLPSRIATLNFGGNIKNINDSVWAVAYGLCLIGLRDDEDAKIGADFVKKAGNKILEWFKHYLP</sequence>
<feature type="domain" description="SHS2" evidence="6">
    <location>
        <begin position="6"/>
        <end position="201"/>
    </location>
</feature>
<comment type="subunit">
    <text evidence="5">Self-interacts. Interacts with FtsZ.</text>
</comment>
<dbReference type="PANTHER" id="PTHR32432:SF4">
    <property type="entry name" value="CELL DIVISION PROTEIN FTSA"/>
    <property type="match status" value="1"/>
</dbReference>
<comment type="similarity">
    <text evidence="5">Belongs to the FtsA/MreB family.</text>
</comment>
<dbReference type="Gene3D" id="3.30.420.40">
    <property type="match status" value="3"/>
</dbReference>
<evidence type="ECO:0000256" key="3">
    <source>
        <dbReference type="ARBA" id="ARBA00023136"/>
    </source>
</evidence>
<accession>A0A1G2P1L1</accession>
<proteinExistence type="inferred from homology"/>
<dbReference type="SUPFAM" id="SSF53067">
    <property type="entry name" value="Actin-like ATPase domain"/>
    <property type="match status" value="2"/>
</dbReference>
<comment type="subcellular location">
    <subcellularLocation>
        <location evidence="5">Cell membrane</location>
        <topology evidence="5">Peripheral membrane protein</topology>
        <orientation evidence="5">Cytoplasmic side</orientation>
    </subcellularLocation>
    <text evidence="5">Localizes to the Z ring in an FtsZ-dependent manner. Targeted to the membrane through a conserved C-terminal amphipathic helix.</text>
</comment>
<name>A0A1G2P1L1_9BACT</name>
<dbReference type="NCBIfam" id="TIGR01174">
    <property type="entry name" value="ftsA"/>
    <property type="match status" value="1"/>
</dbReference>
<evidence type="ECO:0000313" key="8">
    <source>
        <dbReference type="Proteomes" id="UP000176429"/>
    </source>
</evidence>
<dbReference type="InterPro" id="IPR043129">
    <property type="entry name" value="ATPase_NBD"/>
</dbReference>
<keyword evidence="1 5" id="KW-1003">Cell membrane</keyword>
<comment type="caution">
    <text evidence="7">The sequence shown here is derived from an EMBL/GenBank/DDBJ whole genome shotgun (WGS) entry which is preliminary data.</text>
</comment>
<keyword evidence="2 5" id="KW-0132">Cell division</keyword>
<dbReference type="Gene3D" id="3.30.1490.110">
    <property type="match status" value="1"/>
</dbReference>
<dbReference type="HAMAP" id="MF_02033">
    <property type="entry name" value="FtsA"/>
    <property type="match status" value="1"/>
</dbReference>
<comment type="function">
    <text evidence="5">Cell division protein that is involved in the assembly of the Z ring. May serve as a membrane anchor for the Z ring.</text>
</comment>
<dbReference type="GO" id="GO:0043093">
    <property type="term" value="P:FtsZ-dependent cytokinesis"/>
    <property type="evidence" value="ECO:0007669"/>
    <property type="project" value="UniProtKB-UniRule"/>
</dbReference>
<protein>
    <recommendedName>
        <fullName evidence="5">Cell division protein FtsA</fullName>
    </recommendedName>
</protein>
<evidence type="ECO:0000259" key="6">
    <source>
        <dbReference type="SMART" id="SM00842"/>
    </source>
</evidence>
<evidence type="ECO:0000256" key="2">
    <source>
        <dbReference type="ARBA" id="ARBA00022618"/>
    </source>
</evidence>
<evidence type="ECO:0000256" key="5">
    <source>
        <dbReference type="HAMAP-Rule" id="MF_02033"/>
    </source>
</evidence>
<gene>
    <name evidence="5" type="primary">ftsA</name>
    <name evidence="7" type="ORF">A3H68_01140</name>
</gene>
<dbReference type="CDD" id="cd24048">
    <property type="entry name" value="ASKHA_NBD_FtsA"/>
    <property type="match status" value="1"/>
</dbReference>
<evidence type="ECO:0000256" key="4">
    <source>
        <dbReference type="ARBA" id="ARBA00023306"/>
    </source>
</evidence>
<dbReference type="Proteomes" id="UP000176429">
    <property type="component" value="Unassembled WGS sequence"/>
</dbReference>
<dbReference type="EMBL" id="MHSH01000010">
    <property type="protein sequence ID" value="OHA42225.1"/>
    <property type="molecule type" value="Genomic_DNA"/>
</dbReference>
<dbReference type="PIRSF" id="PIRSF003101">
    <property type="entry name" value="FtsA"/>
    <property type="match status" value="1"/>
</dbReference>
<evidence type="ECO:0000256" key="1">
    <source>
        <dbReference type="ARBA" id="ARBA00022475"/>
    </source>
</evidence>
<dbReference type="Pfam" id="PF02491">
    <property type="entry name" value="SHS2_FTSA"/>
    <property type="match status" value="1"/>
</dbReference>
<dbReference type="InterPro" id="IPR003494">
    <property type="entry name" value="SHS2_FtsA"/>
</dbReference>
<dbReference type="InterPro" id="IPR050696">
    <property type="entry name" value="FtsA/MreB"/>
</dbReference>
<reference evidence="7 8" key="1">
    <citation type="journal article" date="2016" name="Nat. Commun.">
        <title>Thousands of microbial genomes shed light on interconnected biogeochemical processes in an aquifer system.</title>
        <authorList>
            <person name="Anantharaman K."/>
            <person name="Brown C.T."/>
            <person name="Hug L.A."/>
            <person name="Sharon I."/>
            <person name="Castelle C.J."/>
            <person name="Probst A.J."/>
            <person name="Thomas B.C."/>
            <person name="Singh A."/>
            <person name="Wilkins M.J."/>
            <person name="Karaoz U."/>
            <person name="Brodie E.L."/>
            <person name="Williams K.H."/>
            <person name="Hubbard S.S."/>
            <person name="Banfield J.F."/>
        </authorList>
    </citation>
    <scope>NUCLEOTIDE SEQUENCE [LARGE SCALE GENOMIC DNA]</scope>
</reference>
<keyword evidence="4 5" id="KW-0131">Cell cycle</keyword>
<dbReference type="InterPro" id="IPR020823">
    <property type="entry name" value="Cell_div_FtsA"/>
</dbReference>
<evidence type="ECO:0000313" key="7">
    <source>
        <dbReference type="EMBL" id="OHA42225.1"/>
    </source>
</evidence>
<keyword evidence="3 5" id="KW-0472">Membrane</keyword>
<organism evidence="7 8">
    <name type="scientific">Candidatus Taylorbacteria bacterium RIFCSPLOWO2_02_FULL_46_40</name>
    <dbReference type="NCBI Taxonomy" id="1802329"/>
    <lineage>
        <taxon>Bacteria</taxon>
        <taxon>Candidatus Tayloriibacteriota</taxon>
    </lineage>
</organism>
<dbReference type="GO" id="GO:0032153">
    <property type="term" value="C:cell division site"/>
    <property type="evidence" value="ECO:0007669"/>
    <property type="project" value="UniProtKB-UniRule"/>
</dbReference>